<dbReference type="GO" id="GO:1901379">
    <property type="term" value="P:regulation of potassium ion transmembrane transport"/>
    <property type="evidence" value="ECO:0007669"/>
    <property type="project" value="TreeGrafter"/>
</dbReference>
<keyword evidence="2" id="KW-0472">Membrane</keyword>
<dbReference type="Proteomes" id="UP000812440">
    <property type="component" value="Chromosome 9"/>
</dbReference>
<dbReference type="OrthoDB" id="16520at2759"/>
<evidence type="ECO:0000256" key="1">
    <source>
        <dbReference type="SAM" id="MobiDB-lite"/>
    </source>
</evidence>
<dbReference type="AlphaFoldDB" id="A0A8T2IM99"/>
<dbReference type="InterPro" id="IPR002469">
    <property type="entry name" value="Peptidase_S9B_N"/>
</dbReference>
<proteinExistence type="predicted"/>
<evidence type="ECO:0000256" key="2">
    <source>
        <dbReference type="SAM" id="Phobius"/>
    </source>
</evidence>
<dbReference type="PANTHER" id="PTHR11731">
    <property type="entry name" value="PROTEASE FAMILY S9B,C DIPEPTIDYL-PEPTIDASE IV-RELATED"/>
    <property type="match status" value="1"/>
</dbReference>
<dbReference type="InterPro" id="IPR050278">
    <property type="entry name" value="Serine_Prot_S9B/DPPIV"/>
</dbReference>
<dbReference type="EMBL" id="JAACNH010000009">
    <property type="protein sequence ID" value="KAG8432194.1"/>
    <property type="molecule type" value="Genomic_DNA"/>
</dbReference>
<evidence type="ECO:0000259" key="3">
    <source>
        <dbReference type="Pfam" id="PF00930"/>
    </source>
</evidence>
<name>A0A8T2IM99_9PIPI</name>
<organism evidence="4 5">
    <name type="scientific">Hymenochirus boettgeri</name>
    <name type="common">Congo dwarf clawed frog</name>
    <dbReference type="NCBI Taxonomy" id="247094"/>
    <lineage>
        <taxon>Eukaryota</taxon>
        <taxon>Metazoa</taxon>
        <taxon>Chordata</taxon>
        <taxon>Craniata</taxon>
        <taxon>Vertebrata</taxon>
        <taxon>Euteleostomi</taxon>
        <taxon>Amphibia</taxon>
        <taxon>Batrachia</taxon>
        <taxon>Anura</taxon>
        <taxon>Pipoidea</taxon>
        <taxon>Pipidae</taxon>
        <taxon>Pipinae</taxon>
        <taxon>Hymenochirus</taxon>
    </lineage>
</organism>
<dbReference type="GO" id="GO:0008076">
    <property type="term" value="C:voltage-gated potassium channel complex"/>
    <property type="evidence" value="ECO:0007669"/>
    <property type="project" value="TreeGrafter"/>
</dbReference>
<dbReference type="Pfam" id="PF00930">
    <property type="entry name" value="DPPIV_N"/>
    <property type="match status" value="1"/>
</dbReference>
<dbReference type="Gene3D" id="2.140.10.30">
    <property type="entry name" value="Dipeptidylpeptidase IV, N-terminal domain"/>
    <property type="match status" value="1"/>
</dbReference>
<feature type="transmembrane region" description="Helical" evidence="2">
    <location>
        <begin position="34"/>
        <end position="55"/>
    </location>
</feature>
<sequence length="251" mass="28843">MTAAKEQPGTARTPSNQEPEFPISSPPQRNWKGISIALLVILVVCSLITMSVILLTDEMSNSSDSVLALGDLFRKDFSVHDPEAKWINDRELVYKNRDGFVFRLNVETNETETLLENSTFVTFKASRYSVSPDQRYVLLAYDVKQVFHFSFTASYVIYNIRTREVWELNPPEVEDSVLQYAEWGVQGQQLVYIFENNIYYQPEVKISSLRLTSSGKEGIIFNGIADWVYEEELHIHTLLTGGPQMERGWHF</sequence>
<gene>
    <name evidence="4" type="ORF">GDO86_016728</name>
</gene>
<evidence type="ECO:0000313" key="5">
    <source>
        <dbReference type="Proteomes" id="UP000812440"/>
    </source>
</evidence>
<dbReference type="GO" id="GO:0015459">
    <property type="term" value="F:potassium channel regulator activity"/>
    <property type="evidence" value="ECO:0007669"/>
    <property type="project" value="TreeGrafter"/>
</dbReference>
<feature type="region of interest" description="Disordered" evidence="1">
    <location>
        <begin position="1"/>
        <end position="26"/>
    </location>
</feature>
<keyword evidence="2" id="KW-1133">Transmembrane helix</keyword>
<reference evidence="4" key="1">
    <citation type="thesis" date="2020" institute="ProQuest LLC" country="789 East Eisenhower Parkway, Ann Arbor, MI, USA">
        <title>Comparative Genomics and Chromosome Evolution.</title>
        <authorList>
            <person name="Mudd A.B."/>
        </authorList>
    </citation>
    <scope>NUCLEOTIDE SEQUENCE</scope>
    <source>
        <strain evidence="4">Female2</strain>
        <tissue evidence="4">Blood</tissue>
    </source>
</reference>
<dbReference type="PANTHER" id="PTHR11731:SF21">
    <property type="entry name" value="INACTIVE DIPEPTIDYL PEPTIDASE 10"/>
    <property type="match status" value="1"/>
</dbReference>
<evidence type="ECO:0000313" key="4">
    <source>
        <dbReference type="EMBL" id="KAG8432194.1"/>
    </source>
</evidence>
<keyword evidence="2" id="KW-0812">Transmembrane</keyword>
<keyword evidence="5" id="KW-1185">Reference proteome</keyword>
<dbReference type="GO" id="GO:0006508">
    <property type="term" value="P:proteolysis"/>
    <property type="evidence" value="ECO:0007669"/>
    <property type="project" value="InterPro"/>
</dbReference>
<comment type="caution">
    <text evidence="4">The sequence shown here is derived from an EMBL/GenBank/DDBJ whole genome shotgun (WGS) entry which is preliminary data.</text>
</comment>
<dbReference type="SUPFAM" id="SSF82171">
    <property type="entry name" value="DPP6 N-terminal domain-like"/>
    <property type="match status" value="1"/>
</dbReference>
<feature type="domain" description="Dipeptidylpeptidase IV N-terminal" evidence="3">
    <location>
        <begin position="131"/>
        <end position="237"/>
    </location>
</feature>
<protein>
    <recommendedName>
        <fullName evidence="3">Dipeptidylpeptidase IV N-terminal domain-containing protein</fullName>
    </recommendedName>
</protein>
<accession>A0A8T2IM99</accession>